<dbReference type="Pfam" id="PF19028">
    <property type="entry name" value="TSP1_spondin"/>
    <property type="match status" value="1"/>
</dbReference>
<dbReference type="InterPro" id="IPR036383">
    <property type="entry name" value="TSP1_rpt_sf"/>
</dbReference>
<dbReference type="InterPro" id="IPR000884">
    <property type="entry name" value="TSP1_rpt"/>
</dbReference>
<dbReference type="OrthoDB" id="6345539at2759"/>
<dbReference type="Gene3D" id="4.10.530.10">
    <property type="entry name" value="Gamma-fibrinogen Carboxyl Terminal Fragment, domain 2"/>
    <property type="match status" value="1"/>
</dbReference>
<dbReference type="InterPro" id="IPR050373">
    <property type="entry name" value="Fibrinogen_C-term_domain"/>
</dbReference>
<protein>
    <recommendedName>
        <fullName evidence="4">Fibrinogen C-terminal domain-containing protein</fullName>
    </recommendedName>
</protein>
<comment type="caution">
    <text evidence="5">The sequence shown here is derived from an EMBL/GenBank/DDBJ whole genome shotgun (WGS) entry which is preliminary data.</text>
</comment>
<evidence type="ECO:0000256" key="1">
    <source>
        <dbReference type="ARBA" id="ARBA00022729"/>
    </source>
</evidence>
<dbReference type="SUPFAM" id="SSF82895">
    <property type="entry name" value="TSP-1 type 1 repeat"/>
    <property type="match status" value="1"/>
</dbReference>
<keyword evidence="2" id="KW-1015">Disulfide bond</keyword>
<reference evidence="5" key="1">
    <citation type="submission" date="2021-03" db="EMBL/GenBank/DDBJ databases">
        <authorList>
            <person name="Bekaert M."/>
        </authorList>
    </citation>
    <scope>NUCLEOTIDE SEQUENCE</scope>
</reference>
<dbReference type="Gene3D" id="2.10.25.10">
    <property type="entry name" value="Laminin"/>
    <property type="match status" value="1"/>
</dbReference>
<dbReference type="FunFam" id="3.90.215.10:FF:000001">
    <property type="entry name" value="Tenascin isoform 1"/>
    <property type="match status" value="1"/>
</dbReference>
<evidence type="ECO:0000313" key="6">
    <source>
        <dbReference type="Proteomes" id="UP000683360"/>
    </source>
</evidence>
<evidence type="ECO:0000256" key="3">
    <source>
        <dbReference type="ARBA" id="ARBA00023180"/>
    </source>
</evidence>
<gene>
    <name evidence="5" type="ORF">MEDL_53501</name>
</gene>
<dbReference type="Proteomes" id="UP000683360">
    <property type="component" value="Unassembled WGS sequence"/>
</dbReference>
<dbReference type="PROSITE" id="PS51406">
    <property type="entry name" value="FIBRINOGEN_C_2"/>
    <property type="match status" value="1"/>
</dbReference>
<keyword evidence="3" id="KW-0325">Glycoprotein</keyword>
<dbReference type="NCBIfam" id="NF040941">
    <property type="entry name" value="GGGWT_bact"/>
    <property type="match status" value="1"/>
</dbReference>
<keyword evidence="1" id="KW-0732">Signal</keyword>
<dbReference type="GO" id="GO:0005615">
    <property type="term" value="C:extracellular space"/>
    <property type="evidence" value="ECO:0007669"/>
    <property type="project" value="TreeGrafter"/>
</dbReference>
<dbReference type="Gene3D" id="3.90.215.10">
    <property type="entry name" value="Gamma Fibrinogen, chain A, domain 1"/>
    <property type="match status" value="1"/>
</dbReference>
<dbReference type="SUPFAM" id="SSF56496">
    <property type="entry name" value="Fibrinogen C-terminal domain-like"/>
    <property type="match status" value="1"/>
</dbReference>
<dbReference type="AlphaFoldDB" id="A0A8S3UCG8"/>
<evidence type="ECO:0000256" key="2">
    <source>
        <dbReference type="ARBA" id="ARBA00023157"/>
    </source>
</evidence>
<evidence type="ECO:0000313" key="5">
    <source>
        <dbReference type="EMBL" id="CAG2241241.1"/>
    </source>
</evidence>
<dbReference type="PANTHER" id="PTHR19143">
    <property type="entry name" value="FIBRINOGEN/TENASCIN/ANGIOPOEITIN"/>
    <property type="match status" value="1"/>
</dbReference>
<dbReference type="InterPro" id="IPR002181">
    <property type="entry name" value="Fibrinogen_a/b/g_C_dom"/>
</dbReference>
<dbReference type="Pfam" id="PF00147">
    <property type="entry name" value="Fibrinogen_C"/>
    <property type="match status" value="1"/>
</dbReference>
<proteinExistence type="predicted"/>
<dbReference type="InterPro" id="IPR002049">
    <property type="entry name" value="LE_dom"/>
</dbReference>
<feature type="domain" description="Fibrinogen C-terminal" evidence="4">
    <location>
        <begin position="102"/>
        <end position="318"/>
    </location>
</feature>
<dbReference type="Gene3D" id="2.20.100.10">
    <property type="entry name" value="Thrombospondin type-1 (TSP1) repeat"/>
    <property type="match status" value="1"/>
</dbReference>
<keyword evidence="6" id="KW-1185">Reference proteome</keyword>
<name>A0A8S3UCG8_MYTED</name>
<dbReference type="PROSITE" id="PS00514">
    <property type="entry name" value="FIBRINOGEN_C_1"/>
    <property type="match status" value="1"/>
</dbReference>
<dbReference type="PROSITE" id="PS50092">
    <property type="entry name" value="TSP1"/>
    <property type="match status" value="1"/>
</dbReference>
<sequence>MEEKQDCKFSGWTSWSACSKVCGVGGRQDRSRHIILPQKGRGKKCQGEKVETRICFKQCCNGTFECKDSSKCFMGIKCQPCNCDYKRSISGICQPINGACSCKSKYQGRRCQELKPKDCSGLDKTVYTSGVYTIFPDSGSSFKVYCDMDTDGGYWTVIQRRLNGTTDFYRGWKEYENGFGHLNAEHWLGNEKINRLTSSGNYRLRINLGDFSGDHAYADYKHFLVGDASSRYKLTVSGYSGNAGDSLAYHNGRTFSTKDDNRGKCAVNYTGSWWYGSCYHSNLNGQYKGKNAAGISWYHWKSQYDSIKTSIMMIRMGNV</sequence>
<accession>A0A8S3UCG8</accession>
<dbReference type="SMART" id="SM00209">
    <property type="entry name" value="TSP1"/>
    <property type="match status" value="1"/>
</dbReference>
<dbReference type="SMART" id="SM00186">
    <property type="entry name" value="FBG"/>
    <property type="match status" value="1"/>
</dbReference>
<dbReference type="EMBL" id="CAJPWZ010002581">
    <property type="protein sequence ID" value="CAG2241241.1"/>
    <property type="molecule type" value="Genomic_DNA"/>
</dbReference>
<evidence type="ECO:0000259" key="4">
    <source>
        <dbReference type="PROSITE" id="PS51406"/>
    </source>
</evidence>
<organism evidence="5 6">
    <name type="scientific">Mytilus edulis</name>
    <name type="common">Blue mussel</name>
    <dbReference type="NCBI Taxonomy" id="6550"/>
    <lineage>
        <taxon>Eukaryota</taxon>
        <taxon>Metazoa</taxon>
        <taxon>Spiralia</taxon>
        <taxon>Lophotrochozoa</taxon>
        <taxon>Mollusca</taxon>
        <taxon>Bivalvia</taxon>
        <taxon>Autobranchia</taxon>
        <taxon>Pteriomorphia</taxon>
        <taxon>Mytilida</taxon>
        <taxon>Mytiloidea</taxon>
        <taxon>Mytilidae</taxon>
        <taxon>Mytilinae</taxon>
        <taxon>Mytilus</taxon>
    </lineage>
</organism>
<dbReference type="InterPro" id="IPR036056">
    <property type="entry name" value="Fibrinogen-like_C"/>
</dbReference>
<dbReference type="InterPro" id="IPR014716">
    <property type="entry name" value="Fibrinogen_a/b/g_C_1"/>
</dbReference>
<dbReference type="CDD" id="cd00087">
    <property type="entry name" value="FReD"/>
    <property type="match status" value="1"/>
</dbReference>
<dbReference type="Pfam" id="PF00053">
    <property type="entry name" value="EGF_laminin"/>
    <property type="match status" value="1"/>
</dbReference>
<dbReference type="InterPro" id="IPR020837">
    <property type="entry name" value="Fibrinogen_CS"/>
</dbReference>
<dbReference type="CDD" id="cd00055">
    <property type="entry name" value="EGF_Lam"/>
    <property type="match status" value="1"/>
</dbReference>
<dbReference type="InterPro" id="IPR044004">
    <property type="entry name" value="TSP1_spondin_dom"/>
</dbReference>